<dbReference type="Proteomes" id="UP000546642">
    <property type="component" value="Unassembled WGS sequence"/>
</dbReference>
<sequence>MTDQDLVHALRSNRIQPSDAYARLYDAYGEELYRECWVSLRDTDMAHTVLRDTFIVARAHIDRLSDTTRLREWLIAIARAECARHPRTARAHAAAVASSRASGTAPAPVAGPLGDECDDGFGTETDSCRRPPCLRLRVLSGVTGPDLSGYRAHIAERADSFDRGGFPVPPSQQCPDTLSSRLVPGLILAACALLILVLVVYVCVRTTPAPMPWPLDPLVTMSG</sequence>
<evidence type="ECO:0000313" key="3">
    <source>
        <dbReference type="Proteomes" id="UP000546642"/>
    </source>
</evidence>
<dbReference type="RefSeq" id="WP_184079384.1">
    <property type="nucleotide sequence ID" value="NZ_JACHDS010000001.1"/>
</dbReference>
<feature type="transmembrane region" description="Helical" evidence="1">
    <location>
        <begin position="182"/>
        <end position="204"/>
    </location>
</feature>
<organism evidence="2 3">
    <name type="scientific">Nocardiopsis mwathae</name>
    <dbReference type="NCBI Taxonomy" id="1472723"/>
    <lineage>
        <taxon>Bacteria</taxon>
        <taxon>Bacillati</taxon>
        <taxon>Actinomycetota</taxon>
        <taxon>Actinomycetes</taxon>
        <taxon>Streptosporangiales</taxon>
        <taxon>Nocardiopsidaceae</taxon>
        <taxon>Nocardiopsis</taxon>
    </lineage>
</organism>
<dbReference type="Gene3D" id="1.10.1740.10">
    <property type="match status" value="1"/>
</dbReference>
<keyword evidence="1" id="KW-0472">Membrane</keyword>
<keyword evidence="3" id="KW-1185">Reference proteome</keyword>
<dbReference type="GO" id="GO:0003700">
    <property type="term" value="F:DNA-binding transcription factor activity"/>
    <property type="evidence" value="ECO:0007669"/>
    <property type="project" value="InterPro"/>
</dbReference>
<dbReference type="GO" id="GO:0006352">
    <property type="term" value="P:DNA-templated transcription initiation"/>
    <property type="evidence" value="ECO:0007669"/>
    <property type="project" value="InterPro"/>
</dbReference>
<keyword evidence="1" id="KW-0812">Transmembrane</keyword>
<reference evidence="2 3" key="1">
    <citation type="submission" date="2020-08" db="EMBL/GenBank/DDBJ databases">
        <title>Sequencing the genomes of 1000 actinobacteria strains.</title>
        <authorList>
            <person name="Klenk H.-P."/>
        </authorList>
    </citation>
    <scope>NUCLEOTIDE SEQUENCE [LARGE SCALE GENOMIC DNA]</scope>
    <source>
        <strain evidence="2 3">DSM 46659</strain>
    </source>
</reference>
<name>A0A7W9YNY5_9ACTN</name>
<evidence type="ECO:0000256" key="1">
    <source>
        <dbReference type="SAM" id="Phobius"/>
    </source>
</evidence>
<keyword evidence="1" id="KW-1133">Transmembrane helix</keyword>
<dbReference type="EMBL" id="JACHDS010000001">
    <property type="protein sequence ID" value="MBB6174991.1"/>
    <property type="molecule type" value="Genomic_DNA"/>
</dbReference>
<accession>A0A7W9YNY5</accession>
<dbReference type="AlphaFoldDB" id="A0A7W9YNY5"/>
<dbReference type="InterPro" id="IPR013325">
    <property type="entry name" value="RNA_pol_sigma_r2"/>
</dbReference>
<comment type="caution">
    <text evidence="2">The sequence shown here is derived from an EMBL/GenBank/DDBJ whole genome shotgun (WGS) entry which is preliminary data.</text>
</comment>
<dbReference type="SUPFAM" id="SSF88946">
    <property type="entry name" value="Sigma2 domain of RNA polymerase sigma factors"/>
    <property type="match status" value="1"/>
</dbReference>
<evidence type="ECO:0008006" key="4">
    <source>
        <dbReference type="Google" id="ProtNLM"/>
    </source>
</evidence>
<gene>
    <name evidence="2" type="ORF">HNR23_005051</name>
</gene>
<evidence type="ECO:0000313" key="2">
    <source>
        <dbReference type="EMBL" id="MBB6174991.1"/>
    </source>
</evidence>
<protein>
    <recommendedName>
        <fullName evidence="4">RNA polymerase sigma-70 region 2 domain-containing protein</fullName>
    </recommendedName>
</protein>
<proteinExistence type="predicted"/>